<dbReference type="InterPro" id="IPR002213">
    <property type="entry name" value="UDP_glucos_trans"/>
</dbReference>
<dbReference type="PANTHER" id="PTHR48043">
    <property type="entry name" value="EG:EG0003.4 PROTEIN-RELATED"/>
    <property type="match status" value="1"/>
</dbReference>
<dbReference type="OrthoDB" id="5835829at2759"/>
<evidence type="ECO:0000256" key="1">
    <source>
        <dbReference type="ARBA" id="ARBA00022676"/>
    </source>
</evidence>
<reference evidence="4 5" key="1">
    <citation type="journal article" date="2019" name="New Phytol.">
        <title>Comparative genomics reveals unique wood-decay strategies and fruiting body development in the Schizophyllaceae.</title>
        <authorList>
            <person name="Almasi E."/>
            <person name="Sahu N."/>
            <person name="Krizsan K."/>
            <person name="Balint B."/>
            <person name="Kovacs G.M."/>
            <person name="Kiss B."/>
            <person name="Cseklye J."/>
            <person name="Drula E."/>
            <person name="Henrissat B."/>
            <person name="Nagy I."/>
            <person name="Chovatia M."/>
            <person name="Adam C."/>
            <person name="LaButti K."/>
            <person name="Lipzen A."/>
            <person name="Riley R."/>
            <person name="Grigoriev I.V."/>
            <person name="Nagy L.G."/>
        </authorList>
    </citation>
    <scope>NUCLEOTIDE SEQUENCE [LARGE SCALE GENOMIC DNA]</scope>
    <source>
        <strain evidence="4 5">NL-1724</strain>
    </source>
</reference>
<dbReference type="AlphaFoldDB" id="A0A550CYS9"/>
<dbReference type="Pfam" id="PF06722">
    <property type="entry name" value="EryCIII-like_C"/>
    <property type="match status" value="1"/>
</dbReference>
<dbReference type="EMBL" id="VDMD01000001">
    <property type="protein sequence ID" value="TRM69952.1"/>
    <property type="molecule type" value="Genomic_DNA"/>
</dbReference>
<dbReference type="Gene3D" id="3.40.50.2000">
    <property type="entry name" value="Glycogen Phosphorylase B"/>
    <property type="match status" value="1"/>
</dbReference>
<evidence type="ECO:0000313" key="5">
    <source>
        <dbReference type="Proteomes" id="UP000320762"/>
    </source>
</evidence>
<dbReference type="SUPFAM" id="SSF53756">
    <property type="entry name" value="UDP-Glycosyltransferase/glycogen phosphorylase"/>
    <property type="match status" value="1"/>
</dbReference>
<accession>A0A550CYS9</accession>
<dbReference type="CDD" id="cd03784">
    <property type="entry name" value="GT1_Gtf-like"/>
    <property type="match status" value="1"/>
</dbReference>
<feature type="domain" description="Erythromycin biosynthesis protein CIII-like C-terminal" evidence="3">
    <location>
        <begin position="370"/>
        <end position="444"/>
    </location>
</feature>
<dbReference type="GO" id="GO:0008194">
    <property type="term" value="F:UDP-glycosyltransferase activity"/>
    <property type="evidence" value="ECO:0007669"/>
    <property type="project" value="InterPro"/>
</dbReference>
<dbReference type="InterPro" id="IPR050271">
    <property type="entry name" value="UDP-glycosyltransferase"/>
</dbReference>
<keyword evidence="5" id="KW-1185">Reference proteome</keyword>
<sequence>MVDILFLTLGEHGQASVHLATAFELYSRRMPGINIHVASSADLEARFDQVKARIDTDGDESRRSTISFHTVLPAPYKEALFRPGFDWSDIAHPPMQKSSKGVPRIAHTMCPFLPDEYVRGVDGCSKLLQMLSPDVVLVDMLFCQAIDACKLLDQRYIILSPLPGCDVSVGNAPWHQALFYYPSIGTDAPFPLSWKASFCNALNLLRIAYAVLSSPHLHAINAARKERGCTWTLPVLTATSVSPDTPCIAAGIPELDFPFTVPEALNQFGPICVPNAPLAEADPELKTWLDGGETILMIMGSHIAYNETLARSVLQGLLAGAGDRQILWKVSTVEKLRALFDEMLTTEHDRQRVRIVRWFEIEPAAIVEHENVVCYIHHGGANSYLECARSGTPQIILPMWYDTYTNATRLEYCGLGVYGSKTAAPGVDPGELEQAMLRVVSGPESVEFRYRAREVGIKCREAGGRERVADSILDYLTWSVNGSPKR</sequence>
<evidence type="ECO:0000256" key="2">
    <source>
        <dbReference type="ARBA" id="ARBA00022679"/>
    </source>
</evidence>
<dbReference type="GO" id="GO:0016758">
    <property type="term" value="F:hexosyltransferase activity"/>
    <property type="evidence" value="ECO:0007669"/>
    <property type="project" value="UniProtKB-ARBA"/>
</dbReference>
<keyword evidence="1" id="KW-0328">Glycosyltransferase</keyword>
<dbReference type="Proteomes" id="UP000320762">
    <property type="component" value="Unassembled WGS sequence"/>
</dbReference>
<comment type="caution">
    <text evidence="4">The sequence shown here is derived from an EMBL/GenBank/DDBJ whole genome shotgun (WGS) entry which is preliminary data.</text>
</comment>
<evidence type="ECO:0000313" key="4">
    <source>
        <dbReference type="EMBL" id="TRM69952.1"/>
    </source>
</evidence>
<proteinExistence type="predicted"/>
<protein>
    <submittedName>
        <fullName evidence="4">Glycosyltransferase family 1 protein</fullName>
    </submittedName>
</protein>
<gene>
    <name evidence="4" type="ORF">BD626DRAFT_544505</name>
</gene>
<dbReference type="PANTHER" id="PTHR48043:SF145">
    <property type="entry name" value="FI06409P-RELATED"/>
    <property type="match status" value="1"/>
</dbReference>
<name>A0A550CYS9_9AGAR</name>
<evidence type="ECO:0000259" key="3">
    <source>
        <dbReference type="Pfam" id="PF06722"/>
    </source>
</evidence>
<keyword evidence="2 4" id="KW-0808">Transferase</keyword>
<organism evidence="4 5">
    <name type="scientific">Schizophyllum amplum</name>
    <dbReference type="NCBI Taxonomy" id="97359"/>
    <lineage>
        <taxon>Eukaryota</taxon>
        <taxon>Fungi</taxon>
        <taxon>Dikarya</taxon>
        <taxon>Basidiomycota</taxon>
        <taxon>Agaricomycotina</taxon>
        <taxon>Agaricomycetes</taxon>
        <taxon>Agaricomycetidae</taxon>
        <taxon>Agaricales</taxon>
        <taxon>Schizophyllaceae</taxon>
        <taxon>Schizophyllum</taxon>
    </lineage>
</organism>
<dbReference type="InterPro" id="IPR010610">
    <property type="entry name" value="EryCIII-like_C"/>
</dbReference>